<feature type="transmembrane region" description="Helical" evidence="2">
    <location>
        <begin position="6"/>
        <end position="28"/>
    </location>
</feature>
<keyword evidence="2" id="KW-1133">Transmembrane helix</keyword>
<dbReference type="InterPro" id="IPR003399">
    <property type="entry name" value="Mce/MlaD"/>
</dbReference>
<dbReference type="EMBL" id="BDOQ01000003">
    <property type="protein sequence ID" value="GBG13570.1"/>
    <property type="molecule type" value="Genomic_DNA"/>
</dbReference>
<evidence type="ECO:0000313" key="4">
    <source>
        <dbReference type="EMBL" id="GBG13570.1"/>
    </source>
</evidence>
<dbReference type="RefSeq" id="WP_109014756.1">
    <property type="nucleotide sequence ID" value="NZ_BDOQ01000003.1"/>
</dbReference>
<keyword evidence="2" id="KW-0812">Transmembrane</keyword>
<protein>
    <submittedName>
        <fullName evidence="4">Phospholipid/cholesterol/gamma-HCH transport system substrate-binding protein</fullName>
    </submittedName>
</protein>
<keyword evidence="5" id="KW-1185">Reference proteome</keyword>
<dbReference type="AlphaFoldDB" id="A0A2R5F5D8"/>
<dbReference type="Proteomes" id="UP000245081">
    <property type="component" value="Unassembled WGS sequence"/>
</dbReference>
<feature type="domain" description="Mce/MlaD" evidence="3">
    <location>
        <begin position="47"/>
        <end position="112"/>
    </location>
</feature>
<dbReference type="Pfam" id="PF02470">
    <property type="entry name" value="MlaD"/>
    <property type="match status" value="1"/>
</dbReference>
<feature type="region of interest" description="Disordered" evidence="1">
    <location>
        <begin position="299"/>
        <end position="320"/>
    </location>
</feature>
<reference evidence="4 5" key="1">
    <citation type="journal article" date="2018" name="Environ. Microbiol.">
        <title>Isolation and genomic characterization of Novimethylophilus kurashikiensis gen. nov. sp. nov., a new lanthanide-dependent methylotrophic species of Methylophilaceae.</title>
        <authorList>
            <person name="Lv H."/>
            <person name="Sahin N."/>
            <person name="Tani A."/>
        </authorList>
    </citation>
    <scope>NUCLEOTIDE SEQUENCE [LARGE SCALE GENOMIC DNA]</scope>
    <source>
        <strain evidence="4 5">La2-4</strain>
    </source>
</reference>
<dbReference type="PANTHER" id="PTHR36698:SF2">
    <property type="entry name" value="MCE_MLAD DOMAIN-CONTAINING PROTEIN"/>
    <property type="match status" value="1"/>
</dbReference>
<evidence type="ECO:0000259" key="3">
    <source>
        <dbReference type="Pfam" id="PF02470"/>
    </source>
</evidence>
<accession>A0A2R5F5D8</accession>
<evidence type="ECO:0000256" key="2">
    <source>
        <dbReference type="SAM" id="Phobius"/>
    </source>
</evidence>
<dbReference type="OrthoDB" id="5294672at2"/>
<evidence type="ECO:0000256" key="1">
    <source>
        <dbReference type="SAM" id="MobiDB-lite"/>
    </source>
</evidence>
<dbReference type="PANTHER" id="PTHR36698">
    <property type="entry name" value="BLL5892 PROTEIN"/>
    <property type="match status" value="1"/>
</dbReference>
<keyword evidence="2" id="KW-0472">Membrane</keyword>
<evidence type="ECO:0000313" key="5">
    <source>
        <dbReference type="Proteomes" id="UP000245081"/>
    </source>
</evidence>
<comment type="caution">
    <text evidence="4">The sequence shown here is derived from an EMBL/GenBank/DDBJ whole genome shotgun (WGS) entry which is preliminary data.</text>
</comment>
<proteinExistence type="predicted"/>
<gene>
    <name evidence="4" type="primary">mlaD</name>
    <name evidence="4" type="ORF">NMK_1121</name>
</gene>
<organism evidence="4 5">
    <name type="scientific">Novimethylophilus kurashikiensis</name>
    <dbReference type="NCBI Taxonomy" id="1825523"/>
    <lineage>
        <taxon>Bacteria</taxon>
        <taxon>Pseudomonadati</taxon>
        <taxon>Pseudomonadota</taxon>
        <taxon>Betaproteobacteria</taxon>
        <taxon>Nitrosomonadales</taxon>
        <taxon>Methylophilaceae</taxon>
        <taxon>Novimethylophilus</taxon>
    </lineage>
</organism>
<name>A0A2R5F5D8_9PROT</name>
<sequence length="320" mass="35704">MENRAYAFVAGFFALLMGAALALGFWWLSGSHRPESEYDILSHYPISGLNPQVAVRYRGVDVGRVREITFDQSDLRAILIHIRIDRSIPITRGSYAKLVSQGLTGLSYIELDDTDTDKTPIGNGRIPLRESDMRQLMNSGKDILDRSAQLLERTDQLMKTLNTLLDEQNTQKINRLIANIEQSSAELAPLLKSSRNTTEKVNALLAGIHPQELSDALSAIKQASSSIKETSDSARPALSKIQHSLDEFERIGRHIEQSSTALSETLDQETLPRVHELADQLHRDAQSLHRLVDTLEQHPQSLIYGKPQPQPGPGEKGFRP</sequence>